<sequence length="388" mass="45190">MAEKTDEEIIKELSLEASNDISDEAALEELTIKDDNTDNKDNTSNESTNETNEKVEKTNEKVIENEDKDDDELSSKKEDIDPDEIPVQKKQSKLQKILIGVVSFLVLIIILGTILYFTGFFDPEPVKKVEQVVQKKPEPQIVFDEDEINKKSLNKKLTRLTKTEIMNKEELEAEEQRIKEEERKKKEEEQKAIEEKKKEEEAKLAAQLAIIEAEKQALKEQQDKIKQEQENFLKLQEEATKEFEKKKNELLSSLENNSNNSMQNTGTLEETQNESTYTEDENKEENLAEEPANNQDLEVNKEINTFLSFINVATIKGELYKSFLDKVTAIDKNVSLCRDNKNRVEIYFGPYYSNNEREKVLNNLLEKGFKYSYSVDFTQEEYEKRCKY</sequence>
<keyword evidence="3" id="KW-0812">Transmembrane</keyword>
<accession>A0A5R8XZZ4</accession>
<evidence type="ECO:0000313" key="5">
    <source>
        <dbReference type="Proteomes" id="UP000308901"/>
    </source>
</evidence>
<dbReference type="EMBL" id="VANU01000005">
    <property type="protein sequence ID" value="TLP37019.1"/>
    <property type="molecule type" value="Genomic_DNA"/>
</dbReference>
<feature type="compositionally biased region" description="Basic and acidic residues" evidence="2">
    <location>
        <begin position="51"/>
        <end position="65"/>
    </location>
</feature>
<dbReference type="RefSeq" id="WP_138153273.1">
    <property type="nucleotide sequence ID" value="NZ_VANU01000005.1"/>
</dbReference>
<feature type="transmembrane region" description="Helical" evidence="3">
    <location>
        <begin position="97"/>
        <end position="121"/>
    </location>
</feature>
<feature type="region of interest" description="Disordered" evidence="2">
    <location>
        <begin position="29"/>
        <end position="86"/>
    </location>
</feature>
<keyword evidence="5" id="KW-1185">Reference proteome</keyword>
<gene>
    <name evidence="4" type="ORF">FDK22_12305</name>
</gene>
<feature type="compositionally biased region" description="Polar residues" evidence="2">
    <location>
        <begin position="262"/>
        <end position="276"/>
    </location>
</feature>
<evidence type="ECO:0000256" key="2">
    <source>
        <dbReference type="SAM" id="MobiDB-lite"/>
    </source>
</evidence>
<evidence type="ECO:0000313" key="4">
    <source>
        <dbReference type="EMBL" id="TLP37019.1"/>
    </source>
</evidence>
<proteinExistence type="predicted"/>
<feature type="coiled-coil region" evidence="1">
    <location>
        <begin position="164"/>
        <end position="238"/>
    </location>
</feature>
<evidence type="ECO:0000256" key="1">
    <source>
        <dbReference type="SAM" id="Coils"/>
    </source>
</evidence>
<dbReference type="AlphaFoldDB" id="A0A5R8XZZ4"/>
<feature type="compositionally biased region" description="Basic and acidic residues" evidence="2">
    <location>
        <begin position="30"/>
        <end position="43"/>
    </location>
</feature>
<protein>
    <submittedName>
        <fullName evidence="4">Uncharacterized protein</fullName>
    </submittedName>
</protein>
<keyword evidence="3" id="KW-0472">Membrane</keyword>
<dbReference type="Proteomes" id="UP000308901">
    <property type="component" value="Unassembled WGS sequence"/>
</dbReference>
<keyword evidence="3" id="KW-1133">Transmembrane helix</keyword>
<evidence type="ECO:0000256" key="3">
    <source>
        <dbReference type="SAM" id="Phobius"/>
    </source>
</evidence>
<organism evidence="4 5">
    <name type="scientific">Arcobacter arenosus</name>
    <dbReference type="NCBI Taxonomy" id="2576037"/>
    <lineage>
        <taxon>Bacteria</taxon>
        <taxon>Pseudomonadati</taxon>
        <taxon>Campylobacterota</taxon>
        <taxon>Epsilonproteobacteria</taxon>
        <taxon>Campylobacterales</taxon>
        <taxon>Arcobacteraceae</taxon>
        <taxon>Arcobacter</taxon>
    </lineage>
</organism>
<name>A0A5R8XZZ4_9BACT</name>
<keyword evidence="1" id="KW-0175">Coiled coil</keyword>
<dbReference type="OrthoDB" id="5349311at2"/>
<feature type="region of interest" description="Disordered" evidence="2">
    <location>
        <begin position="254"/>
        <end position="296"/>
    </location>
</feature>
<reference evidence="4 5" key="1">
    <citation type="submission" date="2019-05" db="EMBL/GenBank/DDBJ databases">
        <title>Arcobacter sp. nov., isolated from sea sediment.</title>
        <authorList>
            <person name="Kim W."/>
        </authorList>
    </citation>
    <scope>NUCLEOTIDE SEQUENCE [LARGE SCALE GENOMIC DNA]</scope>
    <source>
        <strain evidence="4 5">CAU 1517</strain>
    </source>
</reference>
<comment type="caution">
    <text evidence="4">The sequence shown here is derived from an EMBL/GenBank/DDBJ whole genome shotgun (WGS) entry which is preliminary data.</text>
</comment>